<dbReference type="GO" id="GO:0005743">
    <property type="term" value="C:mitochondrial inner membrane"/>
    <property type="evidence" value="ECO:0007669"/>
    <property type="project" value="UniProtKB-SubCell"/>
</dbReference>
<evidence type="ECO:0000256" key="3">
    <source>
        <dbReference type="ARBA" id="ARBA00022448"/>
    </source>
</evidence>
<evidence type="ECO:0000256" key="1">
    <source>
        <dbReference type="ARBA" id="ARBA00004443"/>
    </source>
</evidence>
<dbReference type="EMBL" id="BACD03000015">
    <property type="protein sequence ID" value="GAO48481.1"/>
    <property type="molecule type" value="Genomic_DNA"/>
</dbReference>
<dbReference type="InterPro" id="IPR003197">
    <property type="entry name" value="QCR7"/>
</dbReference>
<keyword evidence="8" id="KW-0472">Membrane</keyword>
<keyword evidence="6" id="KW-0249">Electron transport</keyword>
<keyword evidence="7" id="KW-0496">Mitochondrion</keyword>
<name>A0A0E9NFM0_SAICN</name>
<keyword evidence="5" id="KW-0999">Mitochondrion inner membrane</keyword>
<evidence type="ECO:0000256" key="8">
    <source>
        <dbReference type="ARBA" id="ARBA00023136"/>
    </source>
</evidence>
<evidence type="ECO:0000313" key="10">
    <source>
        <dbReference type="EMBL" id="GAO48481.1"/>
    </source>
</evidence>
<evidence type="ECO:0000256" key="9">
    <source>
        <dbReference type="ARBA" id="ARBA00031684"/>
    </source>
</evidence>
<comment type="similarity">
    <text evidence="2">Belongs to the UQCRB/QCR7 family.</text>
</comment>
<comment type="caution">
    <text evidence="10">The sequence shown here is derived from an EMBL/GenBank/DDBJ whole genome shotgun (WGS) entry which is preliminary data.</text>
</comment>
<sequence length="129" mass="14604">MATPVSGISLANLIKASPFLTKALTPIANTYYKFTAYQQIGFRYDDLIPEENLAMIKALKRLSPKEHADRVYRMRVASQCSMSHTLLPKEQWTTLDQVCISMWMGGRARRGEGVRKGCLDHVQLKKEDG</sequence>
<protein>
    <recommendedName>
        <fullName evidence="9">Complex III subunit 7</fullName>
    </recommendedName>
</protein>
<evidence type="ECO:0000256" key="2">
    <source>
        <dbReference type="ARBA" id="ARBA00008554"/>
    </source>
</evidence>
<dbReference type="STRING" id="698492.A0A0E9NFM0"/>
<dbReference type="PANTHER" id="PTHR12022:SF0">
    <property type="entry name" value="CYTOCHROME B-C1 COMPLEX SUBUNIT 7"/>
    <property type="match status" value="1"/>
</dbReference>
<dbReference type="AlphaFoldDB" id="A0A0E9NFM0"/>
<dbReference type="GO" id="GO:0045275">
    <property type="term" value="C:respiratory chain complex III"/>
    <property type="evidence" value="ECO:0007669"/>
    <property type="project" value="InterPro"/>
</dbReference>
<dbReference type="Gene3D" id="1.10.1090.10">
    <property type="entry name" value="Cytochrome b-c1 complex subunit 7"/>
    <property type="match status" value="1"/>
</dbReference>
<evidence type="ECO:0000256" key="4">
    <source>
        <dbReference type="ARBA" id="ARBA00022660"/>
    </source>
</evidence>
<proteinExistence type="inferred from homology"/>
<dbReference type="InterPro" id="IPR036544">
    <property type="entry name" value="QCR7_sf"/>
</dbReference>
<evidence type="ECO:0000256" key="6">
    <source>
        <dbReference type="ARBA" id="ARBA00022982"/>
    </source>
</evidence>
<keyword evidence="3" id="KW-0813">Transport</keyword>
<keyword evidence="11" id="KW-1185">Reference proteome</keyword>
<reference evidence="10 11" key="3">
    <citation type="journal article" date="2015" name="Genome Announc.">
        <title>Draft Genome Sequence of the Archiascomycetous Yeast Saitoella complicata.</title>
        <authorList>
            <person name="Yamauchi K."/>
            <person name="Kondo S."/>
            <person name="Hamamoto M."/>
            <person name="Takahashi Y."/>
            <person name="Ogura Y."/>
            <person name="Hayashi T."/>
            <person name="Nishida H."/>
        </authorList>
    </citation>
    <scope>NUCLEOTIDE SEQUENCE [LARGE SCALE GENOMIC DNA]</scope>
    <source>
        <strain evidence="10 11">NRRL Y-17804</strain>
    </source>
</reference>
<reference evidence="10 11" key="2">
    <citation type="journal article" date="2014" name="J. Gen. Appl. Microbiol.">
        <title>The early diverging ascomycetous budding yeast Saitoella complicata has three histone deacetylases belonging to the Clr6, Hos2, and Rpd3 lineages.</title>
        <authorList>
            <person name="Nishida H."/>
            <person name="Matsumoto T."/>
            <person name="Kondo S."/>
            <person name="Hamamoto M."/>
            <person name="Yoshikawa H."/>
        </authorList>
    </citation>
    <scope>NUCLEOTIDE SEQUENCE [LARGE SCALE GENOMIC DNA]</scope>
    <source>
        <strain evidence="10 11">NRRL Y-17804</strain>
    </source>
</reference>
<dbReference type="GO" id="GO:0006122">
    <property type="term" value="P:mitochondrial electron transport, ubiquinol to cytochrome c"/>
    <property type="evidence" value="ECO:0007669"/>
    <property type="project" value="InterPro"/>
</dbReference>
<evidence type="ECO:0000256" key="5">
    <source>
        <dbReference type="ARBA" id="ARBA00022792"/>
    </source>
</evidence>
<evidence type="ECO:0000256" key="7">
    <source>
        <dbReference type="ARBA" id="ARBA00023128"/>
    </source>
</evidence>
<organism evidence="10 11">
    <name type="scientific">Saitoella complicata (strain BCRC 22490 / CBS 7301 / JCM 7358 / NBRC 10748 / NRRL Y-17804)</name>
    <dbReference type="NCBI Taxonomy" id="698492"/>
    <lineage>
        <taxon>Eukaryota</taxon>
        <taxon>Fungi</taxon>
        <taxon>Dikarya</taxon>
        <taxon>Ascomycota</taxon>
        <taxon>Taphrinomycotina</taxon>
        <taxon>Taphrinomycotina incertae sedis</taxon>
        <taxon>Saitoella</taxon>
    </lineage>
</organism>
<dbReference type="Pfam" id="PF02271">
    <property type="entry name" value="UCR_14kD"/>
    <property type="match status" value="1"/>
</dbReference>
<keyword evidence="4" id="KW-0679">Respiratory chain</keyword>
<accession>A0A0E9NFM0</accession>
<dbReference type="SUPFAM" id="SSF81524">
    <property type="entry name" value="14 kDa protein of cytochrome bc1 complex (Ubiquinol-cytochrome c reductase)"/>
    <property type="match status" value="1"/>
</dbReference>
<dbReference type="Proteomes" id="UP000033140">
    <property type="component" value="Unassembled WGS sequence"/>
</dbReference>
<gene>
    <name evidence="10" type="ORF">G7K_2654-t1</name>
</gene>
<dbReference type="PANTHER" id="PTHR12022">
    <property type="entry name" value="UBIQUINOL-CYTOCHROME C REDUCTASE COMPLEX 14 KD PROTEIN"/>
    <property type="match status" value="1"/>
</dbReference>
<comment type="subcellular location">
    <subcellularLocation>
        <location evidence="1">Mitochondrion inner membrane</location>
        <topology evidence="1">Peripheral membrane protein</topology>
        <orientation evidence="1">Matrix side</orientation>
    </subcellularLocation>
</comment>
<evidence type="ECO:0000313" key="11">
    <source>
        <dbReference type="Proteomes" id="UP000033140"/>
    </source>
</evidence>
<reference evidence="10 11" key="1">
    <citation type="journal article" date="2011" name="J. Gen. Appl. Microbiol.">
        <title>Draft genome sequencing of the enigmatic yeast Saitoella complicata.</title>
        <authorList>
            <person name="Nishida H."/>
            <person name="Hamamoto M."/>
            <person name="Sugiyama J."/>
        </authorList>
    </citation>
    <scope>NUCLEOTIDE SEQUENCE [LARGE SCALE GENOMIC DNA]</scope>
    <source>
        <strain evidence="10 11">NRRL Y-17804</strain>
    </source>
</reference>